<evidence type="ECO:0000313" key="10">
    <source>
        <dbReference type="Proteomes" id="UP000243106"/>
    </source>
</evidence>
<dbReference type="CDD" id="cd07036">
    <property type="entry name" value="TPP_PYR_E1-PDHc-beta_like"/>
    <property type="match status" value="1"/>
</dbReference>
<dbReference type="InterPro" id="IPR000089">
    <property type="entry name" value="Biotin_lipoyl"/>
</dbReference>
<evidence type="ECO:0000256" key="4">
    <source>
        <dbReference type="ARBA" id="ARBA00023002"/>
    </source>
</evidence>
<dbReference type="PROSITE" id="PS50968">
    <property type="entry name" value="BIOTINYL_LIPOYL"/>
    <property type="match status" value="1"/>
</dbReference>
<dbReference type="Gene3D" id="2.40.50.100">
    <property type="match status" value="1"/>
</dbReference>
<comment type="cofactor">
    <cofactor evidence="2">
        <name>thiamine diphosphate</name>
        <dbReference type="ChEBI" id="CHEBI:58937"/>
    </cofactor>
</comment>
<name>A0A1I5W5M8_9RHOB</name>
<dbReference type="FunFam" id="3.40.50.920:FF:000001">
    <property type="entry name" value="Pyruvate dehydrogenase E1 beta subunit"/>
    <property type="match status" value="1"/>
</dbReference>
<dbReference type="SUPFAM" id="SSF52922">
    <property type="entry name" value="TK C-terminal domain-like"/>
    <property type="match status" value="1"/>
</dbReference>
<feature type="region of interest" description="Disordered" evidence="7">
    <location>
        <begin position="85"/>
        <end position="110"/>
    </location>
</feature>
<keyword evidence="9" id="KW-0670">Pyruvate</keyword>
<dbReference type="InterPro" id="IPR011053">
    <property type="entry name" value="Single_hybrid_motif"/>
</dbReference>
<dbReference type="InterPro" id="IPR033248">
    <property type="entry name" value="Transketolase_C"/>
</dbReference>
<dbReference type="Proteomes" id="UP000243106">
    <property type="component" value="Unassembled WGS sequence"/>
</dbReference>
<dbReference type="InterPro" id="IPR003016">
    <property type="entry name" value="2-oxoA_DH_lipoyl-BS"/>
</dbReference>
<gene>
    <name evidence="9" type="ORF">SAMN05421853_102143</name>
</gene>
<dbReference type="PANTHER" id="PTHR43257">
    <property type="entry name" value="PYRUVATE DEHYDROGENASE E1 COMPONENT BETA SUBUNIT"/>
    <property type="match status" value="1"/>
</dbReference>
<accession>A0A1I5W5M8</accession>
<keyword evidence="5" id="KW-0786">Thiamine pyrophosphate</keyword>
<dbReference type="Pfam" id="PF02780">
    <property type="entry name" value="Transketolase_C"/>
    <property type="match status" value="1"/>
</dbReference>
<evidence type="ECO:0000313" key="9">
    <source>
        <dbReference type="EMBL" id="SFQ15040.1"/>
    </source>
</evidence>
<proteinExistence type="predicted"/>
<dbReference type="GO" id="GO:0016491">
    <property type="term" value="F:oxidoreductase activity"/>
    <property type="evidence" value="ECO:0007669"/>
    <property type="project" value="UniProtKB-KW"/>
</dbReference>
<evidence type="ECO:0000259" key="8">
    <source>
        <dbReference type="PROSITE" id="PS50968"/>
    </source>
</evidence>
<comment type="cofactor">
    <cofactor evidence="1">
        <name>(R)-lipoate</name>
        <dbReference type="ChEBI" id="CHEBI:83088"/>
    </cofactor>
</comment>
<dbReference type="InterPro" id="IPR029061">
    <property type="entry name" value="THDP-binding"/>
</dbReference>
<dbReference type="AlphaFoldDB" id="A0A1I5W5M8"/>
<reference evidence="10" key="1">
    <citation type="submission" date="2016-10" db="EMBL/GenBank/DDBJ databases">
        <authorList>
            <person name="Varghese N."/>
            <person name="Submissions S."/>
        </authorList>
    </citation>
    <scope>NUCLEOTIDE SEQUENCE [LARGE SCALE GENOMIC DNA]</scope>
    <source>
        <strain evidence="10">JCM 10271</strain>
    </source>
</reference>
<evidence type="ECO:0000256" key="5">
    <source>
        <dbReference type="ARBA" id="ARBA00023052"/>
    </source>
</evidence>
<dbReference type="Pfam" id="PF02779">
    <property type="entry name" value="Transket_pyr"/>
    <property type="match status" value="1"/>
</dbReference>
<dbReference type="CDD" id="cd06849">
    <property type="entry name" value="lipoyl_domain"/>
    <property type="match status" value="1"/>
</dbReference>
<evidence type="ECO:0000256" key="2">
    <source>
        <dbReference type="ARBA" id="ARBA00001964"/>
    </source>
</evidence>
<sequence length="430" mass="45304">MAHEIRMPAISPTMEEGRLARWLISEGDHVEEGDVIAEIETDKAVMEFEAPQSGVIERFLVAEGGAPVAVETPIAVLAENADAAAEPVPDAPAPRSQRKTPRSGAPRQTVREALRRALAEEMERDADVFLIGEEVGAAQGAYKVSQGLIERFGAARVVDAPPTHSALMGLAAGAAFAGLRPVVEVLNVSYALQALDQIVNTAAMSEAMSGGAVTCPLVLRGPQGGGERMGAQHSHDLAAWLAHVPGLKVVVPYAAEDAHALLVAAIRDPGPVVLLESERLYGQNFPLPDDEAEPARLGAARIWREGKDVTLISWGVAMAATLKAADTLAGEGVEAEVIDLRSLRPWDRETVLASVRNTNRAVIVEEGWPVASFSKEIATTIMQEAFDDLDAPVATVAAADTPLPYAGALEDAALPGAEAVLQAARAVLYT</sequence>
<feature type="domain" description="Lipoyl-binding" evidence="8">
    <location>
        <begin position="2"/>
        <end position="78"/>
    </location>
</feature>
<dbReference type="EMBL" id="FOXV01000002">
    <property type="protein sequence ID" value="SFQ15040.1"/>
    <property type="molecule type" value="Genomic_DNA"/>
</dbReference>
<evidence type="ECO:0000256" key="1">
    <source>
        <dbReference type="ARBA" id="ARBA00001938"/>
    </source>
</evidence>
<dbReference type="FunFam" id="2.40.50.100:FF:000010">
    <property type="entry name" value="Acetyltransferase component of pyruvate dehydrogenase complex"/>
    <property type="match status" value="1"/>
</dbReference>
<dbReference type="InterPro" id="IPR005475">
    <property type="entry name" value="Transketolase-like_Pyr-bd"/>
</dbReference>
<protein>
    <submittedName>
        <fullName evidence="9">Pyruvate dehydrogenase E1 component beta subunit</fullName>
    </submittedName>
</protein>
<dbReference type="SMART" id="SM00861">
    <property type="entry name" value="Transket_pyr"/>
    <property type="match status" value="1"/>
</dbReference>
<keyword evidence="10" id="KW-1185">Reference proteome</keyword>
<organism evidence="9 10">
    <name type="scientific">Roseivivax halotolerans</name>
    <dbReference type="NCBI Taxonomy" id="93684"/>
    <lineage>
        <taxon>Bacteria</taxon>
        <taxon>Pseudomonadati</taxon>
        <taxon>Pseudomonadota</taxon>
        <taxon>Alphaproteobacteria</taxon>
        <taxon>Rhodobacterales</taxon>
        <taxon>Roseobacteraceae</taxon>
        <taxon>Roseivivax</taxon>
    </lineage>
</organism>
<dbReference type="Pfam" id="PF00364">
    <property type="entry name" value="Biotin_lipoyl"/>
    <property type="match status" value="1"/>
</dbReference>
<dbReference type="InterPro" id="IPR009014">
    <property type="entry name" value="Transketo_C/PFOR_II"/>
</dbReference>
<dbReference type="NCBIfam" id="NF008854">
    <property type="entry name" value="PRK11892.1"/>
    <property type="match status" value="1"/>
</dbReference>
<evidence type="ECO:0000256" key="3">
    <source>
        <dbReference type="ARBA" id="ARBA00022823"/>
    </source>
</evidence>
<dbReference type="PANTHER" id="PTHR43257:SF2">
    <property type="entry name" value="PYRUVATE DEHYDROGENASE E1 COMPONENT SUBUNIT BETA"/>
    <property type="match status" value="1"/>
</dbReference>
<dbReference type="Gene3D" id="3.40.50.920">
    <property type="match status" value="1"/>
</dbReference>
<comment type="function">
    <text evidence="6">The pyruvate dehydrogenase complex catalyzes the overall conversion of pyruvate to acetyl-CoA and CO(2). It contains multiple copies of three enzymatic components: pyruvate dehydrogenase (E1), dihydrolipoamide acetyltransferase (E2) and lipoamide dehydrogenase (E3).</text>
</comment>
<dbReference type="SUPFAM" id="SSF52518">
    <property type="entry name" value="Thiamin diphosphate-binding fold (THDP-binding)"/>
    <property type="match status" value="1"/>
</dbReference>
<dbReference type="NCBIfam" id="NF006667">
    <property type="entry name" value="PRK09212.1"/>
    <property type="match status" value="1"/>
</dbReference>
<dbReference type="RefSeq" id="WP_093009423.1">
    <property type="nucleotide sequence ID" value="NZ_FOXV01000002.1"/>
</dbReference>
<dbReference type="SUPFAM" id="SSF51230">
    <property type="entry name" value="Single hybrid motif"/>
    <property type="match status" value="1"/>
</dbReference>
<dbReference type="STRING" id="93684.SAMN05421853_102143"/>
<dbReference type="PROSITE" id="PS00189">
    <property type="entry name" value="LIPOYL"/>
    <property type="match status" value="1"/>
</dbReference>
<dbReference type="Gene3D" id="3.40.50.970">
    <property type="match status" value="1"/>
</dbReference>
<evidence type="ECO:0000256" key="7">
    <source>
        <dbReference type="SAM" id="MobiDB-lite"/>
    </source>
</evidence>
<keyword evidence="3" id="KW-0450">Lipoyl</keyword>
<evidence type="ECO:0000256" key="6">
    <source>
        <dbReference type="ARBA" id="ARBA00025211"/>
    </source>
</evidence>
<keyword evidence="4" id="KW-0560">Oxidoreductase</keyword>